<dbReference type="GO" id="GO:0000333">
    <property type="term" value="C:telomerase catalytic core complex"/>
    <property type="evidence" value="ECO:0007669"/>
    <property type="project" value="TreeGrafter"/>
</dbReference>
<keyword evidence="5 7" id="KW-0695">RNA-directed DNA polymerase</keyword>
<sequence>MEERLKKGRALLNLLKFKPPPGPQTAKSLEMSLVSNLLKFSLASPDPSRALPPISTPVSSFSKQTSTHSLIDQIVGQLVVSGFNSTEARLARSRVSYVRSTEGTNILAYGYTYSREAFTSSTVASVKSMPSGVSRTAGVSSNVQDLKGGAWRKIHDEVGDECIVRLLKEAAVVCRVETGAGPGEGTEEGKGRHNFYQLAGIPLFVQAPNYGVSGVKGKVMRFQGEVEGKVGKEIREGKRMKGYEGKGMEVEKRSNKGGDERGEKGGEKEKKKLESNIGERDTVIPRFKIFYSNTFSKQPGLPTGHPWNKRLGEGVEVLAREAGSVVWNGSPRRKKRCKGLEELLAKTIKRHRKYDYCRSIQRFCPLGRAYERREKTPPTLADVSKMFTPTEGVQGFLRDAVVNVFPEGIFGGKENWELVISGVEQFVSARTSEGFDARRVVTGMKTSSISWLSTLHPMTPAQRNLAN</sequence>
<reference evidence="10" key="1">
    <citation type="submission" date="2022-07" db="EMBL/GenBank/DDBJ databases">
        <title>Genome analysis of Parmales, a sister group of diatoms, reveals the evolutionary specialization of diatoms from phago-mixotrophs to photoautotrophs.</title>
        <authorList>
            <person name="Ban H."/>
            <person name="Sato S."/>
            <person name="Yoshikawa S."/>
            <person name="Kazumasa Y."/>
            <person name="Nakamura Y."/>
            <person name="Ichinomiya M."/>
            <person name="Saitoh K."/>
            <person name="Sato N."/>
            <person name="Blanc-Mathieu R."/>
            <person name="Endo H."/>
            <person name="Kuwata A."/>
            <person name="Ogata H."/>
        </authorList>
    </citation>
    <scope>NUCLEOTIDE SEQUENCE</scope>
</reference>
<proteinExistence type="inferred from homology"/>
<comment type="caution">
    <text evidence="10">The sequence shown here is derived from an EMBL/GenBank/DDBJ whole genome shotgun (WGS) entry which is preliminary data.</text>
</comment>
<dbReference type="GO" id="GO:0000781">
    <property type="term" value="C:chromosome, telomeric region"/>
    <property type="evidence" value="ECO:0007669"/>
    <property type="project" value="UniProtKB-SubCell"/>
</dbReference>
<keyword evidence="2 7" id="KW-0548">Nucleotidyltransferase</keyword>
<evidence type="ECO:0000256" key="7">
    <source>
        <dbReference type="RuleBase" id="RU365061"/>
    </source>
</evidence>
<keyword evidence="7" id="KW-0539">Nucleus</keyword>
<dbReference type="OrthoDB" id="197338at2759"/>
<keyword evidence="7" id="KW-0158">Chromosome</keyword>
<evidence type="ECO:0000313" key="10">
    <source>
        <dbReference type="EMBL" id="GMH71429.1"/>
    </source>
</evidence>
<evidence type="ECO:0000256" key="3">
    <source>
        <dbReference type="ARBA" id="ARBA00022723"/>
    </source>
</evidence>
<dbReference type="PANTHER" id="PTHR12066:SF0">
    <property type="entry name" value="TELOMERASE REVERSE TRANSCRIPTASE"/>
    <property type="match status" value="1"/>
</dbReference>
<evidence type="ECO:0000256" key="8">
    <source>
        <dbReference type="SAM" id="MobiDB-lite"/>
    </source>
</evidence>
<evidence type="ECO:0000313" key="11">
    <source>
        <dbReference type="Proteomes" id="UP001165082"/>
    </source>
</evidence>
<evidence type="ECO:0000256" key="6">
    <source>
        <dbReference type="ARBA" id="ARBA00048173"/>
    </source>
</evidence>
<evidence type="ECO:0000256" key="2">
    <source>
        <dbReference type="ARBA" id="ARBA00022695"/>
    </source>
</evidence>
<dbReference type="PANTHER" id="PTHR12066">
    <property type="entry name" value="TELOMERASE REVERSE TRANSCRIPTASE"/>
    <property type="match status" value="1"/>
</dbReference>
<dbReference type="GO" id="GO:0042162">
    <property type="term" value="F:telomeric DNA binding"/>
    <property type="evidence" value="ECO:0007669"/>
    <property type="project" value="TreeGrafter"/>
</dbReference>
<evidence type="ECO:0000259" key="9">
    <source>
        <dbReference type="Pfam" id="PF12009"/>
    </source>
</evidence>
<dbReference type="AlphaFoldDB" id="A0A9W7AGG5"/>
<evidence type="ECO:0000256" key="1">
    <source>
        <dbReference type="ARBA" id="ARBA00022679"/>
    </source>
</evidence>
<comment type="function">
    <text evidence="7">Telomerase is a ribonucleoprotein enzyme essential for the replication of chromosome termini in most eukaryotes. It elongates telomeres. It is a reverse transcriptase that adds simple sequence repeats to chromosome ends by copying a template sequence within the RNA component of the enzyme.</text>
</comment>
<keyword evidence="1 7" id="KW-0808">Transferase</keyword>
<name>A0A9W7AGG5_9STRA</name>
<evidence type="ECO:0000256" key="4">
    <source>
        <dbReference type="ARBA" id="ARBA00022842"/>
    </source>
</evidence>
<dbReference type="EC" id="2.7.7.49" evidence="7"/>
<keyword evidence="11" id="KW-1185">Reference proteome</keyword>
<keyword evidence="3 7" id="KW-0479">Metal-binding</keyword>
<feature type="region of interest" description="Disordered" evidence="8">
    <location>
        <begin position="238"/>
        <end position="277"/>
    </location>
</feature>
<keyword evidence="7" id="KW-0779">Telomere</keyword>
<dbReference type="GO" id="GO:0007004">
    <property type="term" value="P:telomere maintenance via telomerase"/>
    <property type="evidence" value="ECO:0007669"/>
    <property type="project" value="TreeGrafter"/>
</dbReference>
<comment type="subcellular location">
    <subcellularLocation>
        <location evidence="7">Nucleus</location>
    </subcellularLocation>
    <subcellularLocation>
        <location evidence="7">Chromosome</location>
        <location evidence="7">Telomere</location>
    </subcellularLocation>
</comment>
<dbReference type="Proteomes" id="UP001165082">
    <property type="component" value="Unassembled WGS sequence"/>
</dbReference>
<dbReference type="EMBL" id="BRXZ01001446">
    <property type="protein sequence ID" value="GMH71429.1"/>
    <property type="molecule type" value="Genomic_DNA"/>
</dbReference>
<dbReference type="InterPro" id="IPR021891">
    <property type="entry name" value="Telomerase_RBD"/>
</dbReference>
<accession>A0A9W7AGG5</accession>
<dbReference type="Gene3D" id="1.10.132.70">
    <property type="match status" value="1"/>
</dbReference>
<feature type="non-terminal residue" evidence="10">
    <location>
        <position position="1"/>
    </location>
</feature>
<protein>
    <recommendedName>
        <fullName evidence="7">Telomerase reverse transcriptase</fullName>
        <ecNumber evidence="7">2.7.7.49</ecNumber>
    </recommendedName>
    <alternativeName>
        <fullName evidence="7">Telomerase catalytic subunit</fullName>
    </alternativeName>
</protein>
<comment type="similarity">
    <text evidence="7">Belongs to the reverse transcriptase family. Telomerase subfamily.</text>
</comment>
<gene>
    <name evidence="10" type="ORF">TrRE_jg4024</name>
</gene>
<keyword evidence="4 7" id="KW-0460">Magnesium</keyword>
<dbReference type="InterPro" id="IPR003545">
    <property type="entry name" value="Telomerase_RT"/>
</dbReference>
<dbReference type="GO" id="GO:0046872">
    <property type="term" value="F:metal ion binding"/>
    <property type="evidence" value="ECO:0007669"/>
    <property type="project" value="UniProtKB-KW"/>
</dbReference>
<comment type="catalytic activity">
    <reaction evidence="6 7">
        <text>DNA(n) + a 2'-deoxyribonucleoside 5'-triphosphate = DNA(n+1) + diphosphate</text>
        <dbReference type="Rhea" id="RHEA:22508"/>
        <dbReference type="Rhea" id="RHEA-COMP:17339"/>
        <dbReference type="Rhea" id="RHEA-COMP:17340"/>
        <dbReference type="ChEBI" id="CHEBI:33019"/>
        <dbReference type="ChEBI" id="CHEBI:61560"/>
        <dbReference type="ChEBI" id="CHEBI:173112"/>
        <dbReference type="EC" id="2.7.7.49"/>
    </reaction>
</comment>
<organism evidence="10 11">
    <name type="scientific">Triparma retinervis</name>
    <dbReference type="NCBI Taxonomy" id="2557542"/>
    <lineage>
        <taxon>Eukaryota</taxon>
        <taxon>Sar</taxon>
        <taxon>Stramenopiles</taxon>
        <taxon>Ochrophyta</taxon>
        <taxon>Bolidophyceae</taxon>
        <taxon>Parmales</taxon>
        <taxon>Triparmaceae</taxon>
        <taxon>Triparma</taxon>
    </lineage>
</organism>
<dbReference type="GO" id="GO:0003720">
    <property type="term" value="F:telomerase activity"/>
    <property type="evidence" value="ECO:0007669"/>
    <property type="project" value="InterPro"/>
</dbReference>
<dbReference type="Pfam" id="PF12009">
    <property type="entry name" value="Telomerase_RBD"/>
    <property type="match status" value="1"/>
</dbReference>
<feature type="domain" description="Telomerase ribonucleoprotein complex - RNA-binding" evidence="9">
    <location>
        <begin position="393"/>
        <end position="454"/>
    </location>
</feature>
<dbReference type="GO" id="GO:0070034">
    <property type="term" value="F:telomerase RNA binding"/>
    <property type="evidence" value="ECO:0007669"/>
    <property type="project" value="TreeGrafter"/>
</dbReference>
<evidence type="ECO:0000256" key="5">
    <source>
        <dbReference type="ARBA" id="ARBA00022918"/>
    </source>
</evidence>